<dbReference type="AlphaFoldDB" id="A0A0J8BH24"/>
<feature type="compositionally biased region" description="Polar residues" evidence="1">
    <location>
        <begin position="87"/>
        <end position="96"/>
    </location>
</feature>
<reference evidence="2 3" key="1">
    <citation type="journal article" date="2014" name="Nature">
        <title>The genome of the recently domesticated crop plant sugar beet (Beta vulgaris).</title>
        <authorList>
            <person name="Dohm J.C."/>
            <person name="Minoche A.E."/>
            <person name="Holtgrawe D."/>
            <person name="Capella-Gutierrez S."/>
            <person name="Zakrzewski F."/>
            <person name="Tafer H."/>
            <person name="Rupp O."/>
            <person name="Sorensen T.R."/>
            <person name="Stracke R."/>
            <person name="Reinhardt R."/>
            <person name="Goesmann A."/>
            <person name="Kraft T."/>
            <person name="Schulz B."/>
            <person name="Stadler P.F."/>
            <person name="Schmidt T."/>
            <person name="Gabaldon T."/>
            <person name="Lehrach H."/>
            <person name="Weisshaar B."/>
            <person name="Himmelbauer H."/>
        </authorList>
    </citation>
    <scope>NUCLEOTIDE SEQUENCE [LARGE SCALE GENOMIC DNA]</scope>
    <source>
        <tissue evidence="2">Taproot</tissue>
    </source>
</reference>
<evidence type="ECO:0000313" key="3">
    <source>
        <dbReference type="Proteomes" id="UP000035740"/>
    </source>
</evidence>
<feature type="non-terminal residue" evidence="2">
    <location>
        <position position="190"/>
    </location>
</feature>
<accession>A0A0J8BH24</accession>
<feature type="region of interest" description="Disordered" evidence="1">
    <location>
        <begin position="22"/>
        <end position="60"/>
    </location>
</feature>
<dbReference type="Gramene" id="KMS65025">
    <property type="protein sequence ID" value="KMS65025"/>
    <property type="gene ID" value="BVRB_040220"/>
</dbReference>
<sequence length="190" mass="21365">NFKLLGREKFAEVSKLGTYPRRRSAEAQKAKKKHSVPGFMRDTEAWSKRRSISSSISVSKTVSVPSVLKRPNFCSALSKSVCGFPSKSKSTISQSELPFKTSKPRSRSPAGSKDRQSSLKRKQTLKQPLTKRSIHFPILRDPSPFESDDDDSVMQSVHIKDSSKHWDQILTDPVQWPNRAEVAIHGSPLF</sequence>
<name>A0A0J8BH24_BETVV</name>
<keyword evidence="3" id="KW-1185">Reference proteome</keyword>
<organism evidence="2 3">
    <name type="scientific">Beta vulgaris subsp. vulgaris</name>
    <name type="common">Beet</name>
    <dbReference type="NCBI Taxonomy" id="3555"/>
    <lineage>
        <taxon>Eukaryota</taxon>
        <taxon>Viridiplantae</taxon>
        <taxon>Streptophyta</taxon>
        <taxon>Embryophyta</taxon>
        <taxon>Tracheophyta</taxon>
        <taxon>Spermatophyta</taxon>
        <taxon>Magnoliopsida</taxon>
        <taxon>eudicotyledons</taxon>
        <taxon>Gunneridae</taxon>
        <taxon>Pentapetalae</taxon>
        <taxon>Caryophyllales</taxon>
        <taxon>Chenopodiaceae</taxon>
        <taxon>Betoideae</taxon>
        <taxon>Beta</taxon>
    </lineage>
</organism>
<evidence type="ECO:0000313" key="2">
    <source>
        <dbReference type="EMBL" id="KMS65025.1"/>
    </source>
</evidence>
<dbReference type="EMBL" id="KQ116239">
    <property type="protein sequence ID" value="KMS65025.1"/>
    <property type="molecule type" value="Genomic_DNA"/>
</dbReference>
<evidence type="ECO:0000256" key="1">
    <source>
        <dbReference type="SAM" id="MobiDB-lite"/>
    </source>
</evidence>
<dbReference type="Proteomes" id="UP000035740">
    <property type="component" value="Unassembled WGS sequence"/>
</dbReference>
<proteinExistence type="predicted"/>
<feature type="non-terminal residue" evidence="2">
    <location>
        <position position="1"/>
    </location>
</feature>
<feature type="region of interest" description="Disordered" evidence="1">
    <location>
        <begin position="82"/>
        <end position="127"/>
    </location>
</feature>
<gene>
    <name evidence="2" type="ORF">BVRB_040220</name>
</gene>
<protein>
    <submittedName>
        <fullName evidence="2">Uncharacterized protein</fullName>
    </submittedName>
</protein>